<evidence type="ECO:0000313" key="8">
    <source>
        <dbReference type="EMBL" id="KAG7494313.1"/>
    </source>
</evidence>
<dbReference type="PROSITE" id="PS00520">
    <property type="entry name" value="INTERLEUKIN_10"/>
    <property type="match status" value="1"/>
</dbReference>
<feature type="signal peptide" evidence="7">
    <location>
        <begin position="1"/>
        <end position="29"/>
    </location>
</feature>
<dbReference type="PANTHER" id="PTHR48482">
    <property type="entry name" value="INTERLEUKIN-19-RELATED"/>
    <property type="match status" value="1"/>
</dbReference>
<evidence type="ECO:0000256" key="5">
    <source>
        <dbReference type="ARBA" id="ARBA00022729"/>
    </source>
</evidence>
<sequence>MMMMMKMLLGCSSLCLLLLLSCLSEPAHSLPLRLSSCSVNVHTAELWKYHSTIRSDVIAGDSEIAVKILDKSLIKDVQEGQMCCFVRLLMRFYVERVFGNYASSQPQHQRSSSALANSFITIRKDIHKCHCHCAEDTQRKIDSVHAEFIKLQINEAAQKAMGELDVVLGWLDGLGQKTGDSS</sequence>
<keyword evidence="9" id="KW-1185">Reference proteome</keyword>
<dbReference type="PANTHER" id="PTHR48482:SF3">
    <property type="entry name" value="INTERLEUKIN-19"/>
    <property type="match status" value="1"/>
</dbReference>
<dbReference type="GO" id="GO:0005125">
    <property type="term" value="F:cytokine activity"/>
    <property type="evidence" value="ECO:0007669"/>
    <property type="project" value="UniProtKB-UniRule"/>
</dbReference>
<protein>
    <recommendedName>
        <fullName evidence="7">Interleukin family protein</fullName>
    </recommendedName>
</protein>
<dbReference type="EMBL" id="JAGKHQ010000016">
    <property type="protein sequence ID" value="KAG7494313.1"/>
    <property type="molecule type" value="Genomic_DNA"/>
</dbReference>
<evidence type="ECO:0000256" key="6">
    <source>
        <dbReference type="PIRSR" id="PIRSR620443-51"/>
    </source>
</evidence>
<evidence type="ECO:0000256" key="2">
    <source>
        <dbReference type="ARBA" id="ARBA00008813"/>
    </source>
</evidence>
<dbReference type="Proteomes" id="UP000693946">
    <property type="component" value="Linkage Group LG4"/>
</dbReference>
<comment type="subcellular location">
    <subcellularLocation>
        <location evidence="1 7">Secreted</location>
    </subcellularLocation>
</comment>
<comment type="similarity">
    <text evidence="2 7">Belongs to the IL-10 family.</text>
</comment>
<dbReference type="PROSITE" id="PS51257">
    <property type="entry name" value="PROKAR_LIPOPROTEIN"/>
    <property type="match status" value="1"/>
</dbReference>
<proteinExistence type="inferred from homology"/>
<feature type="chain" id="PRO_5043102781" description="Interleukin family protein" evidence="7">
    <location>
        <begin position="30"/>
        <end position="182"/>
    </location>
</feature>
<evidence type="ECO:0000313" key="9">
    <source>
        <dbReference type="Proteomes" id="UP000693946"/>
    </source>
</evidence>
<dbReference type="InterPro" id="IPR020423">
    <property type="entry name" value="IL-10_CS"/>
</dbReference>
<keyword evidence="3 7" id="KW-0202">Cytokine</keyword>
<feature type="disulfide bond" evidence="6">
    <location>
        <begin position="84"/>
        <end position="133"/>
    </location>
</feature>
<feature type="disulfide bond" evidence="6">
    <location>
        <begin position="83"/>
        <end position="131"/>
    </location>
</feature>
<comment type="caution">
    <text evidence="8">The sequence shown here is derived from an EMBL/GenBank/DDBJ whole genome shotgun (WGS) entry which is preliminary data.</text>
</comment>
<keyword evidence="5 7" id="KW-0732">Signal</keyword>
<dbReference type="GO" id="GO:0005615">
    <property type="term" value="C:extracellular space"/>
    <property type="evidence" value="ECO:0007669"/>
    <property type="project" value="UniProtKB-UniRule"/>
</dbReference>
<gene>
    <name evidence="8" type="ORF">JOB18_027773</name>
</gene>
<evidence type="ECO:0000256" key="7">
    <source>
        <dbReference type="RuleBase" id="RU368043"/>
    </source>
</evidence>
<evidence type="ECO:0000256" key="3">
    <source>
        <dbReference type="ARBA" id="ARBA00022514"/>
    </source>
</evidence>
<dbReference type="InterPro" id="IPR020443">
    <property type="entry name" value="IL-10/19/20/24/26"/>
</dbReference>
<organism evidence="8 9">
    <name type="scientific">Solea senegalensis</name>
    <name type="common">Senegalese sole</name>
    <dbReference type="NCBI Taxonomy" id="28829"/>
    <lineage>
        <taxon>Eukaryota</taxon>
        <taxon>Metazoa</taxon>
        <taxon>Chordata</taxon>
        <taxon>Craniata</taxon>
        <taxon>Vertebrata</taxon>
        <taxon>Euteleostomi</taxon>
        <taxon>Actinopterygii</taxon>
        <taxon>Neopterygii</taxon>
        <taxon>Teleostei</taxon>
        <taxon>Neoteleostei</taxon>
        <taxon>Acanthomorphata</taxon>
        <taxon>Carangaria</taxon>
        <taxon>Pleuronectiformes</taxon>
        <taxon>Pleuronectoidei</taxon>
        <taxon>Soleidae</taxon>
        <taxon>Solea</taxon>
    </lineage>
</organism>
<name>A0AAV6QMM1_SOLSE</name>
<dbReference type="AlphaFoldDB" id="A0AAV6QMM1"/>
<evidence type="ECO:0000256" key="4">
    <source>
        <dbReference type="ARBA" id="ARBA00022525"/>
    </source>
</evidence>
<accession>A0AAV6QMM1</accession>
<comment type="function">
    <text evidence="7">Immune regulatory cytokine.</text>
</comment>
<keyword evidence="6" id="KW-1015">Disulfide bond</keyword>
<keyword evidence="4 7" id="KW-0964">Secreted</keyword>
<reference evidence="8 9" key="1">
    <citation type="journal article" date="2021" name="Sci. Rep.">
        <title>Chromosome anchoring in Senegalese sole (Solea senegalensis) reveals sex-associated markers and genome rearrangements in flatfish.</title>
        <authorList>
            <person name="Guerrero-Cozar I."/>
            <person name="Gomez-Garrido J."/>
            <person name="Berbel C."/>
            <person name="Martinez-Blanch J.F."/>
            <person name="Alioto T."/>
            <person name="Claros M.G."/>
            <person name="Gagnaire P.A."/>
            <person name="Manchado M."/>
        </authorList>
    </citation>
    <scope>NUCLEOTIDE SEQUENCE [LARGE SCALE GENOMIC DNA]</scope>
    <source>
        <strain evidence="8">Sse05_10M</strain>
    </source>
</reference>
<evidence type="ECO:0000256" key="1">
    <source>
        <dbReference type="ARBA" id="ARBA00004613"/>
    </source>
</evidence>
<dbReference type="Pfam" id="PF00726">
    <property type="entry name" value="IL10"/>
    <property type="match status" value="1"/>
</dbReference>
<feature type="disulfide bond" evidence="6">
    <location>
        <begin position="37"/>
        <end position="129"/>
    </location>
</feature>